<proteinExistence type="predicted"/>
<dbReference type="AlphaFoldDB" id="A0AAD9HGM9"/>
<evidence type="ECO:0008006" key="4">
    <source>
        <dbReference type="Google" id="ProtNLM"/>
    </source>
</evidence>
<feature type="chain" id="PRO_5042182266" description="Ig-like domain-containing protein" evidence="1">
    <location>
        <begin position="22"/>
        <end position="512"/>
    </location>
</feature>
<accession>A0AAD9HGM9</accession>
<organism evidence="2 3">
    <name type="scientific">Colletotrichum zoysiae</name>
    <dbReference type="NCBI Taxonomy" id="1216348"/>
    <lineage>
        <taxon>Eukaryota</taxon>
        <taxon>Fungi</taxon>
        <taxon>Dikarya</taxon>
        <taxon>Ascomycota</taxon>
        <taxon>Pezizomycotina</taxon>
        <taxon>Sordariomycetes</taxon>
        <taxon>Hypocreomycetidae</taxon>
        <taxon>Glomerellales</taxon>
        <taxon>Glomerellaceae</taxon>
        <taxon>Colletotrichum</taxon>
        <taxon>Colletotrichum graminicola species complex</taxon>
    </lineage>
</organism>
<sequence>MFAAKGVFYVALGAIISLSVAQVQVPDYPFDVNGAFESASASTTEFNTGGIIKCNGHSITVPRNLQVTYPAAFIGFKDFVASSSRYTGYNCEVAGNVVNGVYIAARVSIAQPLLNGTSGYVDKVSFDGSIKLKSGVTIRINDPRAIYSVGYTSQPFFTADDVNPSITSFSGFPMCVPRNATDPSCPLSNRPDVAGSKQGTFHAPDPLVMAPIVTGDFVEYSGIQVGGEIIVYNLIVSNVQITTTGVPTYIRMEDVNVGVWAADTANQEIAQTRFVGYTSDSSANVNPIKIYAIEYDPCTGECVDREIAAVNVPNTSARNKFEYLITAPQNDQYAREYRIVAGQYVMPVSERIQPEDNVPGRPPAPHDFRRYSFLTKGLGRDSIGQLWGPLDPFPQTGATLFDNSKCAPVTGNGTGTGTGKAPVAPKYKDVVTMTAYSWVNSEGGTLSVDCQSNSTDDNAVSMKISYTNKDGTTSQSMRPVGNGLWKFWAIKVKQPSVSSVICKSGIGDYAPR</sequence>
<evidence type="ECO:0000313" key="2">
    <source>
        <dbReference type="EMBL" id="KAK2028555.1"/>
    </source>
</evidence>
<keyword evidence="3" id="KW-1185">Reference proteome</keyword>
<evidence type="ECO:0000313" key="3">
    <source>
        <dbReference type="Proteomes" id="UP001232148"/>
    </source>
</evidence>
<keyword evidence="1" id="KW-0732">Signal</keyword>
<dbReference type="EMBL" id="MU842876">
    <property type="protein sequence ID" value="KAK2028555.1"/>
    <property type="molecule type" value="Genomic_DNA"/>
</dbReference>
<feature type="signal peptide" evidence="1">
    <location>
        <begin position="1"/>
        <end position="21"/>
    </location>
</feature>
<comment type="caution">
    <text evidence="2">The sequence shown here is derived from an EMBL/GenBank/DDBJ whole genome shotgun (WGS) entry which is preliminary data.</text>
</comment>
<evidence type="ECO:0000256" key="1">
    <source>
        <dbReference type="SAM" id="SignalP"/>
    </source>
</evidence>
<protein>
    <recommendedName>
        <fullName evidence="4">Ig-like domain-containing protein</fullName>
    </recommendedName>
</protein>
<dbReference type="Proteomes" id="UP001232148">
    <property type="component" value="Unassembled WGS sequence"/>
</dbReference>
<gene>
    <name evidence="2" type="ORF">LX32DRAFT_673414</name>
</gene>
<name>A0AAD9HGM9_9PEZI</name>
<reference evidence="2" key="1">
    <citation type="submission" date="2021-06" db="EMBL/GenBank/DDBJ databases">
        <title>Comparative genomics, transcriptomics and evolutionary studies reveal genomic signatures of adaptation to plant cell wall in hemibiotrophic fungi.</title>
        <authorList>
            <consortium name="DOE Joint Genome Institute"/>
            <person name="Baroncelli R."/>
            <person name="Diaz J.F."/>
            <person name="Benocci T."/>
            <person name="Peng M."/>
            <person name="Battaglia E."/>
            <person name="Haridas S."/>
            <person name="Andreopoulos W."/>
            <person name="Labutti K."/>
            <person name="Pangilinan J."/>
            <person name="Floch G.L."/>
            <person name="Makela M.R."/>
            <person name="Henrissat B."/>
            <person name="Grigoriev I.V."/>
            <person name="Crouch J.A."/>
            <person name="De Vries R.P."/>
            <person name="Sukno S.A."/>
            <person name="Thon M.R."/>
        </authorList>
    </citation>
    <scope>NUCLEOTIDE SEQUENCE</scope>
    <source>
        <strain evidence="2">MAFF235873</strain>
    </source>
</reference>